<feature type="compositionally biased region" description="Polar residues" evidence="1">
    <location>
        <begin position="1"/>
        <end position="10"/>
    </location>
</feature>
<dbReference type="AlphaFoldDB" id="A0A0E9QBX5"/>
<evidence type="ECO:0000313" key="2">
    <source>
        <dbReference type="EMBL" id="JAH14027.1"/>
    </source>
</evidence>
<evidence type="ECO:0000256" key="1">
    <source>
        <dbReference type="SAM" id="MobiDB-lite"/>
    </source>
</evidence>
<accession>A0A0E9QBX5</accession>
<protein>
    <submittedName>
        <fullName evidence="2">Uncharacterized protein</fullName>
    </submittedName>
</protein>
<proteinExistence type="predicted"/>
<reference evidence="2" key="1">
    <citation type="submission" date="2014-11" db="EMBL/GenBank/DDBJ databases">
        <authorList>
            <person name="Amaro Gonzalez C."/>
        </authorList>
    </citation>
    <scope>NUCLEOTIDE SEQUENCE</scope>
</reference>
<feature type="compositionally biased region" description="Basic and acidic residues" evidence="1">
    <location>
        <begin position="12"/>
        <end position="22"/>
    </location>
</feature>
<reference evidence="2" key="2">
    <citation type="journal article" date="2015" name="Fish Shellfish Immunol.">
        <title>Early steps in the European eel (Anguilla anguilla)-Vibrio vulnificus interaction in the gills: Role of the RtxA13 toxin.</title>
        <authorList>
            <person name="Callol A."/>
            <person name="Pajuelo D."/>
            <person name="Ebbesson L."/>
            <person name="Teles M."/>
            <person name="MacKenzie S."/>
            <person name="Amaro C."/>
        </authorList>
    </citation>
    <scope>NUCLEOTIDE SEQUENCE</scope>
</reference>
<feature type="region of interest" description="Disordered" evidence="1">
    <location>
        <begin position="1"/>
        <end position="28"/>
    </location>
</feature>
<dbReference type="EMBL" id="GBXM01094550">
    <property type="protein sequence ID" value="JAH14027.1"/>
    <property type="molecule type" value="Transcribed_RNA"/>
</dbReference>
<sequence length="28" mass="3032">MNTTEANNVINAHDDKDDKDGAAAKMNQ</sequence>
<organism evidence="2">
    <name type="scientific">Anguilla anguilla</name>
    <name type="common">European freshwater eel</name>
    <name type="synonym">Muraena anguilla</name>
    <dbReference type="NCBI Taxonomy" id="7936"/>
    <lineage>
        <taxon>Eukaryota</taxon>
        <taxon>Metazoa</taxon>
        <taxon>Chordata</taxon>
        <taxon>Craniata</taxon>
        <taxon>Vertebrata</taxon>
        <taxon>Euteleostomi</taxon>
        <taxon>Actinopterygii</taxon>
        <taxon>Neopterygii</taxon>
        <taxon>Teleostei</taxon>
        <taxon>Anguilliformes</taxon>
        <taxon>Anguillidae</taxon>
        <taxon>Anguilla</taxon>
    </lineage>
</organism>
<name>A0A0E9QBX5_ANGAN</name>